<keyword evidence="2" id="KW-0378">Hydrolase</keyword>
<dbReference type="AlphaFoldDB" id="A0A9P0BP06"/>
<dbReference type="PANTHER" id="PTHR24276:SF98">
    <property type="entry name" value="FI18310P1-RELATED"/>
    <property type="match status" value="1"/>
</dbReference>
<sequence>MTAFCSQVHFLSHAMMFCMGVLIEAHVVLTPATCVFGERYKFNVVGGTHKFLENAGISRGVHHLCVHKGYNTTCRWSDCVADNIGLLVLSYQFSFHQPEPGADFLVNRVRYGVTAPRDDSLYKDTSCKYFGWGSRRNGYLIPLLITLRRMSVHLLPRSKCLAMFNYEEKYLCIQQGHCKDDVGSVIVCSGFAQGMMTSRLVDRPCGVGFLDLSKYNKFLTCGVDDSRDVLDHDTHMEYDFTTQFIPPTPTLITTPAHHNESEAKSEEFT</sequence>
<proteinExistence type="predicted"/>
<keyword evidence="1" id="KW-0645">Protease</keyword>
<dbReference type="Proteomes" id="UP001154114">
    <property type="component" value="Chromosome 17"/>
</dbReference>
<reference evidence="7" key="1">
    <citation type="submission" date="2021-12" db="EMBL/GenBank/DDBJ databases">
        <authorList>
            <person name="King R."/>
        </authorList>
    </citation>
    <scope>NUCLEOTIDE SEQUENCE</scope>
</reference>
<dbReference type="PROSITE" id="PS50240">
    <property type="entry name" value="TRYPSIN_DOM"/>
    <property type="match status" value="1"/>
</dbReference>
<dbReference type="Pfam" id="PF00089">
    <property type="entry name" value="Trypsin"/>
    <property type="match status" value="1"/>
</dbReference>
<evidence type="ECO:0000256" key="4">
    <source>
        <dbReference type="ARBA" id="ARBA00023157"/>
    </source>
</evidence>
<dbReference type="InterPro" id="IPR043504">
    <property type="entry name" value="Peptidase_S1_PA_chymotrypsin"/>
</dbReference>
<dbReference type="InterPro" id="IPR009003">
    <property type="entry name" value="Peptidase_S1_PA"/>
</dbReference>
<dbReference type="Gene3D" id="2.40.10.10">
    <property type="entry name" value="Trypsin-like serine proteases"/>
    <property type="match status" value="2"/>
</dbReference>
<feature type="chain" id="PRO_5040431108" description="Peptidase S1 domain-containing protein" evidence="5">
    <location>
        <begin position="21"/>
        <end position="269"/>
    </location>
</feature>
<evidence type="ECO:0000313" key="7">
    <source>
        <dbReference type="EMBL" id="CAH0589028.1"/>
    </source>
</evidence>
<feature type="domain" description="Peptidase S1" evidence="6">
    <location>
        <begin position="1"/>
        <end position="224"/>
    </location>
</feature>
<evidence type="ECO:0000256" key="3">
    <source>
        <dbReference type="ARBA" id="ARBA00022825"/>
    </source>
</evidence>
<dbReference type="EMBL" id="LR824020">
    <property type="protein sequence ID" value="CAH0589028.1"/>
    <property type="molecule type" value="Genomic_DNA"/>
</dbReference>
<dbReference type="GO" id="GO:0006508">
    <property type="term" value="P:proteolysis"/>
    <property type="evidence" value="ECO:0007669"/>
    <property type="project" value="UniProtKB-KW"/>
</dbReference>
<keyword evidence="3" id="KW-0720">Serine protease</keyword>
<dbReference type="PANTHER" id="PTHR24276">
    <property type="entry name" value="POLYSERASE-RELATED"/>
    <property type="match status" value="1"/>
</dbReference>
<evidence type="ECO:0000259" key="6">
    <source>
        <dbReference type="PROSITE" id="PS50240"/>
    </source>
</evidence>
<keyword evidence="4" id="KW-1015">Disulfide bond</keyword>
<evidence type="ECO:0000256" key="1">
    <source>
        <dbReference type="ARBA" id="ARBA00022670"/>
    </source>
</evidence>
<keyword evidence="5" id="KW-0732">Signal</keyword>
<dbReference type="OrthoDB" id="7444286at2759"/>
<dbReference type="GO" id="GO:0004252">
    <property type="term" value="F:serine-type endopeptidase activity"/>
    <property type="evidence" value="ECO:0007669"/>
    <property type="project" value="InterPro"/>
</dbReference>
<organism evidence="7 8">
    <name type="scientific">Chrysodeixis includens</name>
    <name type="common">Soybean looper</name>
    <name type="synonym">Pseudoplusia includens</name>
    <dbReference type="NCBI Taxonomy" id="689277"/>
    <lineage>
        <taxon>Eukaryota</taxon>
        <taxon>Metazoa</taxon>
        <taxon>Ecdysozoa</taxon>
        <taxon>Arthropoda</taxon>
        <taxon>Hexapoda</taxon>
        <taxon>Insecta</taxon>
        <taxon>Pterygota</taxon>
        <taxon>Neoptera</taxon>
        <taxon>Endopterygota</taxon>
        <taxon>Lepidoptera</taxon>
        <taxon>Glossata</taxon>
        <taxon>Ditrysia</taxon>
        <taxon>Noctuoidea</taxon>
        <taxon>Noctuidae</taxon>
        <taxon>Plusiinae</taxon>
        <taxon>Chrysodeixis</taxon>
    </lineage>
</organism>
<keyword evidence="8" id="KW-1185">Reference proteome</keyword>
<evidence type="ECO:0000256" key="2">
    <source>
        <dbReference type="ARBA" id="ARBA00022801"/>
    </source>
</evidence>
<dbReference type="InterPro" id="IPR050430">
    <property type="entry name" value="Peptidase_S1"/>
</dbReference>
<evidence type="ECO:0000313" key="8">
    <source>
        <dbReference type="Proteomes" id="UP001154114"/>
    </source>
</evidence>
<evidence type="ECO:0000256" key="5">
    <source>
        <dbReference type="SAM" id="SignalP"/>
    </source>
</evidence>
<dbReference type="SMART" id="SM00020">
    <property type="entry name" value="Tryp_SPc"/>
    <property type="match status" value="1"/>
</dbReference>
<dbReference type="SUPFAM" id="SSF50494">
    <property type="entry name" value="Trypsin-like serine proteases"/>
    <property type="match status" value="1"/>
</dbReference>
<name>A0A9P0BP06_CHRIL</name>
<feature type="signal peptide" evidence="5">
    <location>
        <begin position="1"/>
        <end position="20"/>
    </location>
</feature>
<accession>A0A9P0BP06</accession>
<protein>
    <recommendedName>
        <fullName evidence="6">Peptidase S1 domain-containing protein</fullName>
    </recommendedName>
</protein>
<dbReference type="InterPro" id="IPR001254">
    <property type="entry name" value="Trypsin_dom"/>
</dbReference>
<gene>
    <name evidence="7" type="ORF">CINC_LOCUS4239</name>
</gene>